<evidence type="ECO:0000259" key="1">
    <source>
        <dbReference type="PROSITE" id="PS50181"/>
    </source>
</evidence>
<comment type="caution">
    <text evidence="2">The sequence shown here is derived from an EMBL/GenBank/DDBJ whole genome shotgun (WGS) entry which is preliminary data.</text>
</comment>
<dbReference type="PROSITE" id="PS50181">
    <property type="entry name" value="FBOX"/>
    <property type="match status" value="1"/>
</dbReference>
<keyword evidence="3" id="KW-1185">Reference proteome</keyword>
<dbReference type="AlphaFoldDB" id="A0A0H1BP02"/>
<name>A0A0H1BP02_9EURO</name>
<dbReference type="InterPro" id="IPR036047">
    <property type="entry name" value="F-box-like_dom_sf"/>
</dbReference>
<feature type="non-terminal residue" evidence="2">
    <location>
        <position position="88"/>
    </location>
</feature>
<dbReference type="InterPro" id="IPR001810">
    <property type="entry name" value="F-box_dom"/>
</dbReference>
<dbReference type="EMBL" id="LDEV01000412">
    <property type="protein sequence ID" value="KLJ13284.1"/>
    <property type="molecule type" value="Genomic_DNA"/>
</dbReference>
<dbReference type="SUPFAM" id="SSF81383">
    <property type="entry name" value="F-box domain"/>
    <property type="match status" value="1"/>
</dbReference>
<protein>
    <recommendedName>
        <fullName evidence="1">F-box domain-containing protein</fullName>
    </recommendedName>
</protein>
<dbReference type="Pfam" id="PF12937">
    <property type="entry name" value="F-box-like"/>
    <property type="match status" value="1"/>
</dbReference>
<evidence type="ECO:0000313" key="3">
    <source>
        <dbReference type="Proteomes" id="UP000053573"/>
    </source>
</evidence>
<dbReference type="STRING" id="2060906.A0A0H1BP02"/>
<accession>A0A0H1BP02</accession>
<dbReference type="Proteomes" id="UP000053573">
    <property type="component" value="Unassembled WGS sequence"/>
</dbReference>
<organism evidence="2 3">
    <name type="scientific">Blastomyces silverae</name>
    <dbReference type="NCBI Taxonomy" id="2060906"/>
    <lineage>
        <taxon>Eukaryota</taxon>
        <taxon>Fungi</taxon>
        <taxon>Dikarya</taxon>
        <taxon>Ascomycota</taxon>
        <taxon>Pezizomycotina</taxon>
        <taxon>Eurotiomycetes</taxon>
        <taxon>Eurotiomycetidae</taxon>
        <taxon>Onygenales</taxon>
        <taxon>Ajellomycetaceae</taxon>
        <taxon>Blastomyces</taxon>
    </lineage>
</organism>
<dbReference type="Gene3D" id="1.20.1280.50">
    <property type="match status" value="1"/>
</dbReference>
<reference evidence="3" key="1">
    <citation type="journal article" date="2015" name="PLoS Genet.">
        <title>The dynamic genome and transcriptome of the human fungal pathogen Blastomyces and close relative Emmonsia.</title>
        <authorList>
            <person name="Munoz J.F."/>
            <person name="Gauthier G.M."/>
            <person name="Desjardins C.A."/>
            <person name="Gallo J.E."/>
            <person name="Holder J."/>
            <person name="Sullivan T.D."/>
            <person name="Marty A.J."/>
            <person name="Carmen J.C."/>
            <person name="Chen Z."/>
            <person name="Ding L."/>
            <person name="Gujja S."/>
            <person name="Magrini V."/>
            <person name="Misas E."/>
            <person name="Mitreva M."/>
            <person name="Priest M."/>
            <person name="Saif S."/>
            <person name="Whiston E.A."/>
            <person name="Young S."/>
            <person name="Zeng Q."/>
            <person name="Goldman W.E."/>
            <person name="Mardis E.R."/>
            <person name="Taylor J.W."/>
            <person name="McEwen J.G."/>
            <person name="Clay O.K."/>
            <person name="Klein B.S."/>
            <person name="Cuomo C.A."/>
        </authorList>
    </citation>
    <scope>NUCLEOTIDE SEQUENCE [LARGE SCALE GENOMIC DNA]</scope>
    <source>
        <strain evidence="3">UAMH 139</strain>
    </source>
</reference>
<evidence type="ECO:0000313" key="2">
    <source>
        <dbReference type="EMBL" id="KLJ13284.1"/>
    </source>
</evidence>
<sequence length="88" mass="9468">MPVDVDSDVDVDVDVIPSHPLGIKPSGNALTATHNIRHAIGSLAVLADELIILLLECLDSTSLLRLGATCKALYAFTRAEELWKALFI</sequence>
<proteinExistence type="predicted"/>
<gene>
    <name evidence="2" type="ORF">EMPG_11769</name>
</gene>
<feature type="domain" description="F-box" evidence="1">
    <location>
        <begin position="40"/>
        <end position="86"/>
    </location>
</feature>